<protein>
    <submittedName>
        <fullName evidence="2">Uncharacterized protein</fullName>
    </submittedName>
</protein>
<feature type="compositionally biased region" description="Basic and acidic residues" evidence="1">
    <location>
        <begin position="1"/>
        <end position="14"/>
    </location>
</feature>
<gene>
    <name evidence="2" type="ORF">CDAR_274241</name>
</gene>
<dbReference type="EMBL" id="BPLQ01006056">
    <property type="protein sequence ID" value="GIY19629.1"/>
    <property type="molecule type" value="Genomic_DNA"/>
</dbReference>
<sequence>MKTLSSRDKEKEKSLSPPLLHPSEVLRCGPLSHLCRTLPTSAFCATLFGLWNRSLRPRVNPVLAIGRRLFPGFESVRKRFCSDRKVFSV</sequence>
<name>A0AAV4RG95_9ARAC</name>
<accession>A0AAV4RG95</accession>
<reference evidence="2 3" key="1">
    <citation type="submission" date="2021-06" db="EMBL/GenBank/DDBJ databases">
        <title>Caerostris darwini draft genome.</title>
        <authorList>
            <person name="Kono N."/>
            <person name="Arakawa K."/>
        </authorList>
    </citation>
    <scope>NUCLEOTIDE SEQUENCE [LARGE SCALE GENOMIC DNA]</scope>
</reference>
<comment type="caution">
    <text evidence="2">The sequence shown here is derived from an EMBL/GenBank/DDBJ whole genome shotgun (WGS) entry which is preliminary data.</text>
</comment>
<evidence type="ECO:0000313" key="3">
    <source>
        <dbReference type="Proteomes" id="UP001054837"/>
    </source>
</evidence>
<organism evidence="2 3">
    <name type="scientific">Caerostris darwini</name>
    <dbReference type="NCBI Taxonomy" id="1538125"/>
    <lineage>
        <taxon>Eukaryota</taxon>
        <taxon>Metazoa</taxon>
        <taxon>Ecdysozoa</taxon>
        <taxon>Arthropoda</taxon>
        <taxon>Chelicerata</taxon>
        <taxon>Arachnida</taxon>
        <taxon>Araneae</taxon>
        <taxon>Araneomorphae</taxon>
        <taxon>Entelegynae</taxon>
        <taxon>Araneoidea</taxon>
        <taxon>Araneidae</taxon>
        <taxon>Caerostris</taxon>
    </lineage>
</organism>
<evidence type="ECO:0000256" key="1">
    <source>
        <dbReference type="SAM" id="MobiDB-lite"/>
    </source>
</evidence>
<dbReference type="AlphaFoldDB" id="A0AAV4RG95"/>
<proteinExistence type="predicted"/>
<keyword evidence="3" id="KW-1185">Reference proteome</keyword>
<evidence type="ECO:0000313" key="2">
    <source>
        <dbReference type="EMBL" id="GIY19629.1"/>
    </source>
</evidence>
<feature type="region of interest" description="Disordered" evidence="1">
    <location>
        <begin position="1"/>
        <end position="21"/>
    </location>
</feature>
<dbReference type="Proteomes" id="UP001054837">
    <property type="component" value="Unassembled WGS sequence"/>
</dbReference>